<protein>
    <submittedName>
        <fullName evidence="1">Uncharacterized protein</fullName>
    </submittedName>
</protein>
<keyword evidence="2" id="KW-1185">Reference proteome</keyword>
<accession>A0A101MRL6</accession>
<dbReference type="AlphaFoldDB" id="A0A101MRL6"/>
<organism evidence="1 2">
    <name type="scientific">Penicillium freii</name>
    <dbReference type="NCBI Taxonomy" id="48697"/>
    <lineage>
        <taxon>Eukaryota</taxon>
        <taxon>Fungi</taxon>
        <taxon>Dikarya</taxon>
        <taxon>Ascomycota</taxon>
        <taxon>Pezizomycotina</taxon>
        <taxon>Eurotiomycetes</taxon>
        <taxon>Eurotiomycetidae</taxon>
        <taxon>Eurotiales</taxon>
        <taxon>Aspergillaceae</taxon>
        <taxon>Penicillium</taxon>
    </lineage>
</organism>
<dbReference type="Proteomes" id="UP000055045">
    <property type="component" value="Unassembled WGS sequence"/>
</dbReference>
<gene>
    <name evidence="1" type="ORF">ACN42_g1594</name>
</gene>
<evidence type="ECO:0000313" key="1">
    <source>
        <dbReference type="EMBL" id="KUM65439.1"/>
    </source>
</evidence>
<dbReference type="EMBL" id="LLXE01000026">
    <property type="protein sequence ID" value="KUM65439.1"/>
    <property type="molecule type" value="Genomic_DNA"/>
</dbReference>
<reference evidence="1 2" key="1">
    <citation type="submission" date="2015-10" db="EMBL/GenBank/DDBJ databases">
        <title>Genome sequencing of Penicillium freii.</title>
        <authorList>
            <person name="Nguyen H.D."/>
            <person name="Visagie C.M."/>
            <person name="Seifert K.A."/>
        </authorList>
    </citation>
    <scope>NUCLEOTIDE SEQUENCE [LARGE SCALE GENOMIC DNA]</scope>
    <source>
        <strain evidence="1 2">DAOM 242723</strain>
    </source>
</reference>
<proteinExistence type="predicted"/>
<name>A0A101MRL6_PENFR</name>
<evidence type="ECO:0000313" key="2">
    <source>
        <dbReference type="Proteomes" id="UP000055045"/>
    </source>
</evidence>
<comment type="caution">
    <text evidence="1">The sequence shown here is derived from an EMBL/GenBank/DDBJ whole genome shotgun (WGS) entry which is preliminary data.</text>
</comment>
<sequence>MTWLSAKKYCLRHQVLAASGTESMQTLQTAREHTSHVYLHYKVDQVTFLFYQIGKNMQDGIIKLWLY</sequence>